<comment type="pathway">
    <text evidence="6">Amino-acid biosynthesis; L-histidine biosynthesis; L-histidine from 5-phospho-alpha-D-ribose 1-diphosphate: step 9/9.</text>
</comment>
<evidence type="ECO:0000256" key="8">
    <source>
        <dbReference type="PIRSR" id="PIRSR000099-2"/>
    </source>
</evidence>
<dbReference type="PROSITE" id="PS00611">
    <property type="entry name" value="HISOL_DEHYDROGENASE"/>
    <property type="match status" value="1"/>
</dbReference>
<dbReference type="GO" id="GO:0004399">
    <property type="term" value="F:histidinol dehydrogenase activity"/>
    <property type="evidence" value="ECO:0007669"/>
    <property type="project" value="UniProtKB-UniRule"/>
</dbReference>
<reference evidence="12 13" key="1">
    <citation type="submission" date="2012-01" db="EMBL/GenBank/DDBJ databases">
        <title>Improved High-Quality Draft sequence of Metallosphaera yellowstonensis MK1.</title>
        <authorList>
            <consortium name="US DOE Joint Genome Institute"/>
            <person name="Lucas S."/>
            <person name="Han J."/>
            <person name="Cheng J.-F."/>
            <person name="Goodwin L."/>
            <person name="Pitluck S."/>
            <person name="Peters L."/>
            <person name="Teshima H."/>
            <person name="Detter J.C."/>
            <person name="Han C."/>
            <person name="Tapia R."/>
            <person name="Land M."/>
            <person name="Hauser L."/>
            <person name="Kyrpides N."/>
            <person name="Kozubal M."/>
            <person name="Macur R.E."/>
            <person name="Jay Z."/>
            <person name="Inskeep W."/>
            <person name="Woyke T."/>
        </authorList>
    </citation>
    <scope>NUCLEOTIDE SEQUENCE [LARGE SCALE GENOMIC DNA]</scope>
    <source>
        <strain evidence="12 13">MK1</strain>
    </source>
</reference>
<organism evidence="12 13">
    <name type="scientific">Metallosphaera yellowstonensis MK1</name>
    <dbReference type="NCBI Taxonomy" id="671065"/>
    <lineage>
        <taxon>Archaea</taxon>
        <taxon>Thermoproteota</taxon>
        <taxon>Thermoprotei</taxon>
        <taxon>Sulfolobales</taxon>
        <taxon>Sulfolobaceae</taxon>
        <taxon>Metallosphaera</taxon>
    </lineage>
</organism>
<feature type="active site" description="Proton acceptor" evidence="7">
    <location>
        <position position="295"/>
    </location>
</feature>
<feature type="binding site" evidence="9">
    <location>
        <position position="381"/>
    </location>
    <ligand>
        <name>substrate</name>
    </ligand>
</feature>
<evidence type="ECO:0000256" key="7">
    <source>
        <dbReference type="PIRSR" id="PIRSR000099-1"/>
    </source>
</evidence>
<keyword evidence="5 6" id="KW-0560">Oxidoreductase</keyword>
<dbReference type="NCBIfam" id="TIGR00069">
    <property type="entry name" value="hisD"/>
    <property type="match status" value="1"/>
</dbReference>
<feature type="binding site" evidence="10">
    <location>
        <position position="242"/>
    </location>
    <ligand>
        <name>Zn(2+)</name>
        <dbReference type="ChEBI" id="CHEBI:29105"/>
    </ligand>
</feature>
<accession>H2C9C7</accession>
<dbReference type="PIRSF" id="PIRSF000099">
    <property type="entry name" value="Histidinol_dh"/>
    <property type="match status" value="1"/>
</dbReference>
<dbReference type="PANTHER" id="PTHR21256:SF2">
    <property type="entry name" value="HISTIDINE BIOSYNTHESIS TRIFUNCTIONAL PROTEIN"/>
    <property type="match status" value="1"/>
</dbReference>
<sequence length="395" mass="43223">MIRREIPTRRLETLTDVLSKVEEILRRVRNEGDNALTQLALQFDGVELNNLEAERWELEEGAERLDPEVRRSIDMVWNQLESFHSLMKPPSMGGGRGGIEYGVNWVPIDRVGIYVPGGRKTYPSTLMMTGIPARVAGVKEIYVCTPVKTSVDPAIAYIALKLNVDGVYKVGGAQAIGALAYGTQTIKKVDKIVGPGNVFVQAAKYLVSAEVGIDGVEGPTELVVIADEIANPTRVALDLMAQGEHGPGSVLVLISPSEALLNKVEELLPQEGTFYLIKSSDLEEAVNVANELAPEHLSLYVRNADELLRQVRNAGAITVGDTPPALLDYSAGPDHVLPTNGWARFRGGLTVYDFLKGIAYVRSKNPDRELIRAAMKLAEYEGFTVHSRSMGVRYE</sequence>
<dbReference type="PRINTS" id="PR00083">
    <property type="entry name" value="HOLDHDRGNASE"/>
</dbReference>
<feature type="binding site" evidence="10">
    <location>
        <position position="328"/>
    </location>
    <ligand>
        <name>Zn(2+)</name>
        <dbReference type="ChEBI" id="CHEBI:29105"/>
    </ligand>
</feature>
<dbReference type="EMBL" id="JH597770">
    <property type="protein sequence ID" value="EHP68753.1"/>
    <property type="molecule type" value="Genomic_DNA"/>
</dbReference>
<dbReference type="EC" id="1.1.1.23" evidence="6"/>
<feature type="binding site" evidence="9">
    <location>
        <position position="328"/>
    </location>
    <ligand>
        <name>substrate</name>
    </ligand>
</feature>
<keyword evidence="6" id="KW-0028">Amino-acid biosynthesis</keyword>
<dbReference type="HOGENOM" id="CLU_006732_3_3_2"/>
<dbReference type="GO" id="GO:0051287">
    <property type="term" value="F:NAD binding"/>
    <property type="evidence" value="ECO:0007669"/>
    <property type="project" value="InterPro"/>
</dbReference>
<keyword evidence="4 10" id="KW-0862">Zinc</keyword>
<evidence type="ECO:0000256" key="11">
    <source>
        <dbReference type="RuleBase" id="RU004175"/>
    </source>
</evidence>
<dbReference type="RefSeq" id="WP_009075507.1">
    <property type="nucleotide sequence ID" value="NZ_JH597770.1"/>
</dbReference>
<dbReference type="STRING" id="671065.MetMK1DRAFT_00031980"/>
<feature type="active site" description="Proton acceptor" evidence="7">
    <location>
        <position position="296"/>
    </location>
</feature>
<comment type="similarity">
    <text evidence="1 6 11">Belongs to the histidinol dehydrogenase family.</text>
</comment>
<feature type="binding site" evidence="8">
    <location>
        <position position="174"/>
    </location>
    <ligand>
        <name>NAD(+)</name>
        <dbReference type="ChEBI" id="CHEBI:57540"/>
    </ligand>
</feature>
<evidence type="ECO:0000256" key="3">
    <source>
        <dbReference type="ARBA" id="ARBA00022723"/>
    </source>
</evidence>
<evidence type="ECO:0000256" key="9">
    <source>
        <dbReference type="PIRSR" id="PIRSR000099-3"/>
    </source>
</evidence>
<dbReference type="PANTHER" id="PTHR21256">
    <property type="entry name" value="HISTIDINOL DEHYDROGENASE HDH"/>
    <property type="match status" value="1"/>
</dbReference>
<dbReference type="UniPathway" id="UPA00031">
    <property type="reaction ID" value="UER00014"/>
</dbReference>
<feature type="binding site" evidence="9">
    <location>
        <position position="242"/>
    </location>
    <ligand>
        <name>substrate</name>
    </ligand>
</feature>
<keyword evidence="6 8" id="KW-0520">NAD</keyword>
<dbReference type="GO" id="GO:0005737">
    <property type="term" value="C:cytoplasm"/>
    <property type="evidence" value="ECO:0007669"/>
    <property type="project" value="TreeGrafter"/>
</dbReference>
<feature type="binding site" evidence="10">
    <location>
        <position position="386"/>
    </location>
    <ligand>
        <name>Zn(2+)</name>
        <dbReference type="ChEBI" id="CHEBI:29105"/>
    </ligand>
</feature>
<comment type="function">
    <text evidence="6">Catalyzes the sequential NAD-dependent oxidations of L-histidinol to L-histidinaldehyde and then to L-histidine.</text>
</comment>
<proteinExistence type="inferred from homology"/>
<evidence type="ECO:0000256" key="5">
    <source>
        <dbReference type="ARBA" id="ARBA00023002"/>
    </source>
</evidence>
<dbReference type="AlphaFoldDB" id="H2C9C7"/>
<comment type="cofactor">
    <cofactor evidence="10">
        <name>Zn(2+)</name>
        <dbReference type="ChEBI" id="CHEBI:29105"/>
    </cofactor>
    <text evidence="10">Binds 1 zinc ion per subunit.</text>
</comment>
<dbReference type="CDD" id="cd06572">
    <property type="entry name" value="Histidinol_dh"/>
    <property type="match status" value="1"/>
</dbReference>
<dbReference type="InterPro" id="IPR001692">
    <property type="entry name" value="Histidinol_DH_CS"/>
</dbReference>
<feature type="binding site" evidence="9">
    <location>
        <position position="245"/>
    </location>
    <ligand>
        <name>substrate</name>
    </ligand>
</feature>
<dbReference type="Gene3D" id="3.40.50.1980">
    <property type="entry name" value="Nitrogenase molybdenum iron protein domain"/>
    <property type="match status" value="2"/>
</dbReference>
<feature type="binding site" evidence="9">
    <location>
        <position position="220"/>
    </location>
    <ligand>
        <name>substrate</name>
    </ligand>
</feature>
<dbReference type="SUPFAM" id="SSF53720">
    <property type="entry name" value="ALDH-like"/>
    <property type="match status" value="1"/>
</dbReference>
<dbReference type="GO" id="GO:0046872">
    <property type="term" value="F:metal ion binding"/>
    <property type="evidence" value="ECO:0007669"/>
    <property type="project" value="UniProtKB-KW"/>
</dbReference>
<protein>
    <recommendedName>
        <fullName evidence="2 6">Histidinol dehydrogenase</fullName>
        <shortName evidence="6">HDH</shortName>
        <ecNumber evidence="6">1.1.1.23</ecNumber>
    </recommendedName>
</protein>
<dbReference type="Proteomes" id="UP000003980">
    <property type="component" value="Unassembled WGS sequence"/>
</dbReference>
<name>H2C9C7_9CREN</name>
<evidence type="ECO:0000313" key="13">
    <source>
        <dbReference type="Proteomes" id="UP000003980"/>
    </source>
</evidence>
<dbReference type="InterPro" id="IPR012131">
    <property type="entry name" value="Hstdl_DH"/>
</dbReference>
<feature type="binding site" evidence="8">
    <location>
        <position position="114"/>
    </location>
    <ligand>
        <name>NAD(+)</name>
        <dbReference type="ChEBI" id="CHEBI:57540"/>
    </ligand>
</feature>
<dbReference type="Gene3D" id="1.20.5.1300">
    <property type="match status" value="1"/>
</dbReference>
<gene>
    <name evidence="12" type="ORF">MetMK1DRAFT_00031980</name>
</gene>
<keyword evidence="13" id="KW-1185">Reference proteome</keyword>
<dbReference type="InterPro" id="IPR016161">
    <property type="entry name" value="Ald_DH/histidinol_DH"/>
</dbReference>
<comment type="catalytic activity">
    <reaction evidence="6">
        <text>L-histidinol + 2 NAD(+) + H2O = L-histidine + 2 NADH + 3 H(+)</text>
        <dbReference type="Rhea" id="RHEA:20641"/>
        <dbReference type="ChEBI" id="CHEBI:15377"/>
        <dbReference type="ChEBI" id="CHEBI:15378"/>
        <dbReference type="ChEBI" id="CHEBI:57540"/>
        <dbReference type="ChEBI" id="CHEBI:57595"/>
        <dbReference type="ChEBI" id="CHEBI:57699"/>
        <dbReference type="ChEBI" id="CHEBI:57945"/>
        <dbReference type="EC" id="1.1.1.23"/>
    </reaction>
</comment>
<dbReference type="eggNOG" id="arCOG04352">
    <property type="taxonomic scope" value="Archaea"/>
</dbReference>
<evidence type="ECO:0000256" key="6">
    <source>
        <dbReference type="PIRNR" id="PIRNR000099"/>
    </source>
</evidence>
<evidence type="ECO:0000256" key="4">
    <source>
        <dbReference type="ARBA" id="ARBA00022833"/>
    </source>
</evidence>
<dbReference type="OrthoDB" id="36308at2157"/>
<dbReference type="GO" id="GO:0000105">
    <property type="term" value="P:L-histidine biosynthetic process"/>
    <property type="evidence" value="ECO:0007669"/>
    <property type="project" value="UniProtKB-UniRule"/>
</dbReference>
<evidence type="ECO:0000256" key="2">
    <source>
        <dbReference type="ARBA" id="ARBA00016531"/>
    </source>
</evidence>
<keyword evidence="3 10" id="KW-0479">Metal-binding</keyword>
<keyword evidence="6" id="KW-0368">Histidine biosynthesis</keyword>
<feature type="binding site" evidence="10">
    <location>
        <position position="245"/>
    </location>
    <ligand>
        <name>Zn(2+)</name>
        <dbReference type="ChEBI" id="CHEBI:29105"/>
    </ligand>
</feature>
<dbReference type="Pfam" id="PF00815">
    <property type="entry name" value="Histidinol_dh"/>
    <property type="match status" value="1"/>
</dbReference>
<evidence type="ECO:0000313" key="12">
    <source>
        <dbReference type="EMBL" id="EHP68753.1"/>
    </source>
</evidence>
<dbReference type="InterPro" id="IPR022695">
    <property type="entry name" value="Histidinol_DH_monofunct"/>
</dbReference>
<evidence type="ECO:0000256" key="1">
    <source>
        <dbReference type="ARBA" id="ARBA00010178"/>
    </source>
</evidence>
<feature type="binding site" evidence="9">
    <location>
        <position position="386"/>
    </location>
    <ligand>
        <name>substrate</name>
    </ligand>
</feature>
<feature type="binding site" evidence="8">
    <location>
        <position position="197"/>
    </location>
    <ligand>
        <name>NAD(+)</name>
        <dbReference type="ChEBI" id="CHEBI:57540"/>
    </ligand>
</feature>
<feature type="binding site" evidence="9">
    <location>
        <position position="296"/>
    </location>
    <ligand>
        <name>substrate</name>
    </ligand>
</feature>
<evidence type="ECO:0000256" key="10">
    <source>
        <dbReference type="PIRSR" id="PIRSR000099-4"/>
    </source>
</evidence>